<keyword evidence="4" id="KW-1185">Reference proteome</keyword>
<dbReference type="InterPro" id="IPR023214">
    <property type="entry name" value="HAD_sf"/>
</dbReference>
<dbReference type="GO" id="GO:0005744">
    <property type="term" value="C:TIM23 mitochondrial import inner membrane translocase complex"/>
    <property type="evidence" value="ECO:0007669"/>
    <property type="project" value="UniProtKB-UniRule"/>
</dbReference>
<dbReference type="GO" id="GO:0015031">
    <property type="term" value="P:protein transport"/>
    <property type="evidence" value="ECO:0007669"/>
    <property type="project" value="UniProtKB-KW"/>
</dbReference>
<dbReference type="SMART" id="SM00577">
    <property type="entry name" value="CPDc"/>
    <property type="match status" value="1"/>
</dbReference>
<dbReference type="InterPro" id="IPR036412">
    <property type="entry name" value="HAD-like_sf"/>
</dbReference>
<comment type="similarity">
    <text evidence="1">Belongs to the TIM50 family.</text>
</comment>
<evidence type="ECO:0000313" key="3">
    <source>
        <dbReference type="EMBL" id="OAF67312.1"/>
    </source>
</evidence>
<keyword evidence="1" id="KW-0653">Protein transport</keyword>
<comment type="caution">
    <text evidence="3">The sequence shown here is derived from an EMBL/GenBank/DDBJ whole genome shotgun (WGS) entry which is preliminary data.</text>
</comment>
<gene>
    <name evidence="3" type="ORF">A3Q56_04983</name>
</gene>
<keyword evidence="1" id="KW-0811">Translocation</keyword>
<comment type="subunit">
    <text evidence="1">Component of the TIM23 complex.</text>
</comment>
<dbReference type="AlphaFoldDB" id="A0A177B0P5"/>
<keyword evidence="1" id="KW-0809">Transit peptide</keyword>
<proteinExistence type="inferred from homology"/>
<dbReference type="SUPFAM" id="SSF56784">
    <property type="entry name" value="HAD-like"/>
    <property type="match status" value="1"/>
</dbReference>
<feature type="domain" description="FCP1 homology" evidence="2">
    <location>
        <begin position="1"/>
        <end position="103"/>
    </location>
</feature>
<accession>A0A177B0P5</accession>
<evidence type="ECO:0000313" key="4">
    <source>
        <dbReference type="Proteomes" id="UP000078046"/>
    </source>
</evidence>
<dbReference type="InterPro" id="IPR050365">
    <property type="entry name" value="TIM50"/>
</dbReference>
<dbReference type="EMBL" id="LWCA01000694">
    <property type="protein sequence ID" value="OAF67312.1"/>
    <property type="molecule type" value="Genomic_DNA"/>
</dbReference>
<dbReference type="Proteomes" id="UP000078046">
    <property type="component" value="Unassembled WGS sequence"/>
</dbReference>
<dbReference type="PROSITE" id="PS50969">
    <property type="entry name" value="FCP1"/>
    <property type="match status" value="1"/>
</dbReference>
<comment type="function">
    <text evidence="1">Essential component of the TIM23 complex, a complex that mediates the translocation of transit peptide-containing proteins across the mitochondrial inner membrane.</text>
</comment>
<comment type="subcellular location">
    <subcellularLocation>
        <location evidence="1">Mitochondrion inner membrane</location>
        <topology evidence="1">Single-pass membrane protein</topology>
    </subcellularLocation>
</comment>
<evidence type="ECO:0000256" key="1">
    <source>
        <dbReference type="RuleBase" id="RU365079"/>
    </source>
</evidence>
<keyword evidence="1" id="KW-0813">Transport</keyword>
<dbReference type="Pfam" id="PF03031">
    <property type="entry name" value="NIF"/>
    <property type="match status" value="1"/>
</dbReference>
<organism evidence="3 4">
    <name type="scientific">Intoshia linei</name>
    <dbReference type="NCBI Taxonomy" id="1819745"/>
    <lineage>
        <taxon>Eukaryota</taxon>
        <taxon>Metazoa</taxon>
        <taxon>Spiralia</taxon>
        <taxon>Lophotrochozoa</taxon>
        <taxon>Mesozoa</taxon>
        <taxon>Orthonectida</taxon>
        <taxon>Rhopaluridae</taxon>
        <taxon>Intoshia</taxon>
    </lineage>
</organism>
<evidence type="ECO:0000259" key="2">
    <source>
        <dbReference type="PROSITE" id="PS50969"/>
    </source>
</evidence>
<dbReference type="OrthoDB" id="277011at2759"/>
<keyword evidence="1" id="KW-0496">Mitochondrion</keyword>
<protein>
    <recommendedName>
        <fullName evidence="1">Mitochondrial import inner membrane translocase subunit TIM50</fullName>
    </recommendedName>
</protein>
<dbReference type="PANTHER" id="PTHR12210">
    <property type="entry name" value="DULLARD PROTEIN PHOSPHATASE"/>
    <property type="match status" value="1"/>
</dbReference>
<reference evidence="3 4" key="1">
    <citation type="submission" date="2016-04" db="EMBL/GenBank/DDBJ databases">
        <title>The genome of Intoshia linei affirms orthonectids as highly simplified spiralians.</title>
        <authorList>
            <person name="Mikhailov K.V."/>
            <person name="Slusarev G.S."/>
            <person name="Nikitin M.A."/>
            <person name="Logacheva M.D."/>
            <person name="Penin A."/>
            <person name="Aleoshin V."/>
            <person name="Panchin Y.V."/>
        </authorList>
    </citation>
    <scope>NUCLEOTIDE SEQUENCE [LARGE SCALE GENOMIC DNA]</scope>
    <source>
        <strain evidence="3">Intl2013</strain>
        <tissue evidence="3">Whole animal</tissue>
    </source>
</reference>
<dbReference type="Gene3D" id="3.40.50.1000">
    <property type="entry name" value="HAD superfamily/HAD-like"/>
    <property type="match status" value="1"/>
</dbReference>
<name>A0A177B0P5_9BILA</name>
<dbReference type="InterPro" id="IPR004274">
    <property type="entry name" value="FCP1_dom"/>
</dbReference>
<sequence length="114" mass="12989">MRGAHVGIAGVSKEQLYRTVGLNLLDKDKCFSKRLFRESCVQNSGNFIKDLNDLGRNISRVVIIDNSPISYLYHPENAVSVTSWFDDPDDRELLNILPLMEELSKSDDVRTFLN</sequence>